<gene>
    <name evidence="1" type="ORF">HKT17_14350</name>
</gene>
<dbReference type="EMBL" id="CP053084">
    <property type="protein sequence ID" value="QJR30796.1"/>
    <property type="molecule type" value="Genomic_DNA"/>
</dbReference>
<sequence length="211" mass="23277">MSGNTNFGLDFSEAKSIVSTGKPLEFTTNPKFDLSTLYAFTAPEGVQRASGPCALGTILHHHEIGWNHLPKDRHGHPLNDPYIHEIMRWAECPDLLGGSMGTSPATMLKGLKKAGLVANWYAGNKPQATLNLIRSELFEGRPVIVLINHGPEGEPLLLEWEVVFNIENDTVSSKQTSMAQRHKKRSIAEFTAQMAMNLQQLSCSVITARKD</sequence>
<accession>A0ABX6N8T7</accession>
<evidence type="ECO:0000313" key="2">
    <source>
        <dbReference type="Proteomes" id="UP000501130"/>
    </source>
</evidence>
<organism evidence="1 2">
    <name type="scientific">Limnobacter profundi</name>
    <dbReference type="NCBI Taxonomy" id="2732163"/>
    <lineage>
        <taxon>Bacteria</taxon>
        <taxon>Pseudomonadati</taxon>
        <taxon>Pseudomonadota</taxon>
        <taxon>Betaproteobacteria</taxon>
        <taxon>Burkholderiales</taxon>
        <taxon>Burkholderiaceae</taxon>
        <taxon>Limnobacter</taxon>
    </lineage>
</organism>
<dbReference type="Proteomes" id="UP000501130">
    <property type="component" value="Chromosome"/>
</dbReference>
<name>A0ABX6N8T7_9BURK</name>
<protein>
    <recommendedName>
        <fullName evidence="3">Peptidase C39-like domain-containing protein</fullName>
    </recommendedName>
</protein>
<reference evidence="1 2" key="1">
    <citation type="submission" date="2020-05" db="EMBL/GenBank/DDBJ databases">
        <title>Compete genome of Limnobacter sp. SAORIC-580.</title>
        <authorList>
            <person name="Song J."/>
            <person name="Cho J.-C."/>
        </authorList>
    </citation>
    <scope>NUCLEOTIDE SEQUENCE [LARGE SCALE GENOMIC DNA]</scope>
    <source>
        <strain evidence="1 2">SAORIC-580</strain>
    </source>
</reference>
<dbReference type="RefSeq" id="WP_171100991.1">
    <property type="nucleotide sequence ID" value="NZ_CP053084.1"/>
</dbReference>
<keyword evidence="2" id="KW-1185">Reference proteome</keyword>
<proteinExistence type="predicted"/>
<evidence type="ECO:0008006" key="3">
    <source>
        <dbReference type="Google" id="ProtNLM"/>
    </source>
</evidence>
<evidence type="ECO:0000313" key="1">
    <source>
        <dbReference type="EMBL" id="QJR30796.1"/>
    </source>
</evidence>